<protein>
    <submittedName>
        <fullName evidence="7">Flagellar protein FliS</fullName>
    </submittedName>
</protein>
<dbReference type="OrthoDB" id="5343669at2"/>
<dbReference type="GO" id="GO:0005829">
    <property type="term" value="C:cytosol"/>
    <property type="evidence" value="ECO:0007669"/>
    <property type="project" value="UniProtKB-SubCell"/>
</dbReference>
<dbReference type="RefSeq" id="WP_078716346.1">
    <property type="nucleotide sequence ID" value="NZ_FUYC01000002.1"/>
</dbReference>
<keyword evidence="4" id="KW-1005">Bacterial flagellum biogenesis</keyword>
<comment type="subcellular location">
    <subcellularLocation>
        <location evidence="1">Cytoplasm</location>
        <location evidence="1">Cytosol</location>
    </subcellularLocation>
</comment>
<evidence type="ECO:0000313" key="7">
    <source>
        <dbReference type="EMBL" id="SKA74886.1"/>
    </source>
</evidence>
<evidence type="ECO:0000313" key="8">
    <source>
        <dbReference type="Proteomes" id="UP000190027"/>
    </source>
</evidence>
<evidence type="ECO:0000256" key="4">
    <source>
        <dbReference type="ARBA" id="ARBA00022795"/>
    </source>
</evidence>
<evidence type="ECO:0000256" key="2">
    <source>
        <dbReference type="ARBA" id="ARBA00008787"/>
    </source>
</evidence>
<feature type="compositionally biased region" description="Low complexity" evidence="6">
    <location>
        <begin position="194"/>
        <end position="227"/>
    </location>
</feature>
<dbReference type="Proteomes" id="UP000190027">
    <property type="component" value="Unassembled WGS sequence"/>
</dbReference>
<dbReference type="CDD" id="cd16098">
    <property type="entry name" value="FliS"/>
    <property type="match status" value="1"/>
</dbReference>
<dbReference type="InterPro" id="IPR036584">
    <property type="entry name" value="FliS_sf"/>
</dbReference>
<keyword evidence="7" id="KW-0966">Cell projection</keyword>
<keyword evidence="5" id="KW-0143">Chaperone</keyword>
<reference evidence="7 8" key="1">
    <citation type="submission" date="2017-02" db="EMBL/GenBank/DDBJ databases">
        <authorList>
            <person name="Peterson S.W."/>
        </authorList>
    </citation>
    <scope>NUCLEOTIDE SEQUENCE [LARGE SCALE GENOMIC DNA]</scope>
    <source>
        <strain evidence="7 8">DSM 16080</strain>
    </source>
</reference>
<dbReference type="Pfam" id="PF02561">
    <property type="entry name" value="FliS"/>
    <property type="match status" value="1"/>
</dbReference>
<keyword evidence="8" id="KW-1185">Reference proteome</keyword>
<dbReference type="GO" id="GO:0044780">
    <property type="term" value="P:bacterial-type flagellum assembly"/>
    <property type="evidence" value="ECO:0007669"/>
    <property type="project" value="InterPro"/>
</dbReference>
<evidence type="ECO:0000256" key="3">
    <source>
        <dbReference type="ARBA" id="ARBA00022490"/>
    </source>
</evidence>
<keyword evidence="7" id="KW-0969">Cilium</keyword>
<dbReference type="NCBIfam" id="TIGR00208">
    <property type="entry name" value="fliS"/>
    <property type="match status" value="1"/>
</dbReference>
<dbReference type="Gene3D" id="1.20.120.340">
    <property type="entry name" value="Flagellar protein FliS"/>
    <property type="match status" value="1"/>
</dbReference>
<proteinExistence type="inferred from homology"/>
<dbReference type="STRING" id="1121449.SAMN02745704_00792"/>
<dbReference type="SUPFAM" id="SSF101116">
    <property type="entry name" value="Flagellar export chaperone FliS"/>
    <property type="match status" value="1"/>
</dbReference>
<keyword evidence="7" id="KW-0282">Flagellum</keyword>
<evidence type="ECO:0000256" key="5">
    <source>
        <dbReference type="ARBA" id="ARBA00023186"/>
    </source>
</evidence>
<gene>
    <name evidence="7" type="ORF">SAMN02745704_00792</name>
</gene>
<dbReference type="InterPro" id="IPR003713">
    <property type="entry name" value="FliS"/>
</dbReference>
<name>A0A1T4WC60_9BACT</name>
<feature type="compositionally biased region" description="Low complexity" evidence="6">
    <location>
        <begin position="170"/>
        <end position="184"/>
    </location>
</feature>
<dbReference type="GO" id="GO:0071973">
    <property type="term" value="P:bacterial-type flagellum-dependent cell motility"/>
    <property type="evidence" value="ECO:0007669"/>
    <property type="project" value="TreeGrafter"/>
</dbReference>
<accession>A0A1T4WC60</accession>
<evidence type="ECO:0000256" key="6">
    <source>
        <dbReference type="SAM" id="MobiDB-lite"/>
    </source>
</evidence>
<comment type="similarity">
    <text evidence="2">Belongs to the FliS family.</text>
</comment>
<dbReference type="PANTHER" id="PTHR34773">
    <property type="entry name" value="FLAGELLAR SECRETION CHAPERONE FLIS"/>
    <property type="match status" value="1"/>
</dbReference>
<organism evidence="7 8">
    <name type="scientific">Paucidesulfovibrio gracilis DSM 16080</name>
    <dbReference type="NCBI Taxonomy" id="1121449"/>
    <lineage>
        <taxon>Bacteria</taxon>
        <taxon>Pseudomonadati</taxon>
        <taxon>Thermodesulfobacteriota</taxon>
        <taxon>Desulfovibrionia</taxon>
        <taxon>Desulfovibrionales</taxon>
        <taxon>Desulfovibrionaceae</taxon>
        <taxon>Paucidesulfovibrio</taxon>
    </lineage>
</organism>
<dbReference type="EMBL" id="FUYC01000002">
    <property type="protein sequence ID" value="SKA74886.1"/>
    <property type="molecule type" value="Genomic_DNA"/>
</dbReference>
<dbReference type="AlphaFoldDB" id="A0A1T4WC60"/>
<keyword evidence="3" id="KW-0963">Cytoplasm</keyword>
<sequence length="260" mass="27637">MSKAAHAYLATQVTTTTQGQLLIMLYDAAIKFLKQAKERIEAKDYAKKGILISRAMDIISELANSLNRDKGGKLANNLDSLYMFCNIRLAKANLKMDTRMIDEVLNILENIRSAYAQIVPETEKQLSGQARTGLNRAAALGAAAAKKGQETTTATESNPTPPTAAQGAKAVPASQSATPSSAPAQPSPTPPTQPQASKQPQEQHASAAAQQPAPAAKQQPAAPQQQTADEEQPKQPPKPSLSKSVNLLRQRAASAYSNSL</sequence>
<dbReference type="PANTHER" id="PTHR34773:SF1">
    <property type="entry name" value="FLAGELLAR SECRETION CHAPERONE FLIS"/>
    <property type="match status" value="1"/>
</dbReference>
<evidence type="ECO:0000256" key="1">
    <source>
        <dbReference type="ARBA" id="ARBA00004514"/>
    </source>
</evidence>
<feature type="region of interest" description="Disordered" evidence="6">
    <location>
        <begin position="141"/>
        <end position="260"/>
    </location>
</feature>